<dbReference type="EMBL" id="LAZR01003300">
    <property type="protein sequence ID" value="KKN19814.1"/>
    <property type="molecule type" value="Genomic_DNA"/>
</dbReference>
<comment type="caution">
    <text evidence="1">The sequence shown here is derived from an EMBL/GenBank/DDBJ whole genome shotgun (WGS) entry which is preliminary data.</text>
</comment>
<protein>
    <submittedName>
        <fullName evidence="1">Uncharacterized protein</fullName>
    </submittedName>
</protein>
<organism evidence="1">
    <name type="scientific">marine sediment metagenome</name>
    <dbReference type="NCBI Taxonomy" id="412755"/>
    <lineage>
        <taxon>unclassified sequences</taxon>
        <taxon>metagenomes</taxon>
        <taxon>ecological metagenomes</taxon>
    </lineage>
</organism>
<sequence>MGVNPNYAGTKGRGVFIETYGQYQEEETETLHEVAAEFSGEERTDIDELYQFNFVTYEFKSYEVALEVVAECENRLPEGDFNTISIDDLEGEDFETWSTEGDL</sequence>
<proteinExistence type="predicted"/>
<dbReference type="AlphaFoldDB" id="A0A0F9NPH4"/>
<name>A0A0F9NPH4_9ZZZZ</name>
<gene>
    <name evidence="1" type="ORF">LCGC14_0941980</name>
</gene>
<reference evidence="1" key="1">
    <citation type="journal article" date="2015" name="Nature">
        <title>Complex archaea that bridge the gap between prokaryotes and eukaryotes.</title>
        <authorList>
            <person name="Spang A."/>
            <person name="Saw J.H."/>
            <person name="Jorgensen S.L."/>
            <person name="Zaremba-Niedzwiedzka K."/>
            <person name="Martijn J."/>
            <person name="Lind A.E."/>
            <person name="van Eijk R."/>
            <person name="Schleper C."/>
            <person name="Guy L."/>
            <person name="Ettema T.J."/>
        </authorList>
    </citation>
    <scope>NUCLEOTIDE SEQUENCE</scope>
</reference>
<accession>A0A0F9NPH4</accession>
<evidence type="ECO:0000313" key="1">
    <source>
        <dbReference type="EMBL" id="KKN19814.1"/>
    </source>
</evidence>